<gene>
    <name evidence="3" type="ORF">PAUR_a2229</name>
</gene>
<feature type="signal peptide" evidence="1">
    <location>
        <begin position="1"/>
        <end position="28"/>
    </location>
</feature>
<evidence type="ECO:0000313" key="4">
    <source>
        <dbReference type="Proteomes" id="UP000615755"/>
    </source>
</evidence>
<feature type="domain" description="BIG2" evidence="2">
    <location>
        <begin position="469"/>
        <end position="545"/>
    </location>
</feature>
<evidence type="ECO:0000256" key="1">
    <source>
        <dbReference type="SAM" id="SignalP"/>
    </source>
</evidence>
<dbReference type="Gene3D" id="3.90.280.10">
    <property type="entry name" value="PEBP-like"/>
    <property type="match status" value="1"/>
</dbReference>
<dbReference type="EMBL" id="AQGV01000012">
    <property type="protein sequence ID" value="MBE0368594.1"/>
    <property type="molecule type" value="Genomic_DNA"/>
</dbReference>
<keyword evidence="1" id="KW-0732">Signal</keyword>
<protein>
    <recommendedName>
        <fullName evidence="2">BIG2 domain-containing protein</fullName>
    </recommendedName>
</protein>
<proteinExistence type="predicted"/>
<dbReference type="Pfam" id="PF14240">
    <property type="entry name" value="YHYH"/>
    <property type="match status" value="1"/>
</dbReference>
<feature type="domain" description="BIG2" evidence="2">
    <location>
        <begin position="383"/>
        <end position="460"/>
    </location>
</feature>
<dbReference type="InterPro" id="IPR005247">
    <property type="entry name" value="YbhB_YbcL/LppC-like"/>
</dbReference>
<accession>A0ABR9EC75</accession>
<comment type="caution">
    <text evidence="3">The sequence shown here is derived from an EMBL/GenBank/DDBJ whole genome shotgun (WGS) entry which is preliminary data.</text>
</comment>
<dbReference type="InterPro" id="IPR025924">
    <property type="entry name" value="YHYH_dom"/>
</dbReference>
<dbReference type="PANTHER" id="PTHR30289:SF8">
    <property type="entry name" value="YHYH DOMAIN-CONTAINING PROTEIN"/>
    <property type="match status" value="1"/>
</dbReference>
<dbReference type="Gene3D" id="2.60.40.1080">
    <property type="match status" value="6"/>
</dbReference>
<feature type="domain" description="BIG2" evidence="2">
    <location>
        <begin position="125"/>
        <end position="202"/>
    </location>
</feature>
<dbReference type="SUPFAM" id="SSF49373">
    <property type="entry name" value="Invasin/intimin cell-adhesion fragments"/>
    <property type="match status" value="6"/>
</dbReference>
<sequence length="1013" mass="105731">MAQLTYPIFCIIISVLLISCGGASNSPAGDSNDSSSVVKVTGVALSTNNATLAVGETVAFKVTITPITATNKNIRWLSNNVSVANIASTGLITAIAEGSAVITVTTDDGSFSATTTITVVAATVSVSGIALSLADAILNVNNTLSLRAFVVPSNASDQNVFWSSSNIAVANVNSLGLVTAHSEGSAIISVTTNDGAFTAQSNIIVPKVTISVTGVSLNINDATLTVNDILSMQATISPSNASNKSVTWSTSDPSVASISNEGLVTANKAGSAILTVTTNDGEFTAHANLVVVEQITPVTGVALSTRDVTVAIGESVELIATVSPNTATNKHVSWSSSRSIIASVDNNGSVTANSVGSAVITVSTQDGAFTAQANIVVPASFVPVTGVSLTVSDTTLGINDTLTIEADISPNNASNKSVLWSSSNTAIASITANGTLLAHKEGSTTITVTTNDGEFTAQTDITVTTEAIPVTGVTLSSNELNVSTGETTTLIATISPSVATNKNITWSSSDQIIATVSNTGIVNGISSGKAIITVTTSNPRIAEQANITVTDPVSFSLGSSTMLNGGMLPNTYTCDGEGISPPLNWQGIPDNTVELALVMHHTAAQDDIQSHWVMYNIDKDINGVSANETQGSLGVNNINNLNAYAAPCSLETGLKSYKFTLYALSAAPDLSNSSQVDRSTLLSAISNITLGSSELSVNYERDIQTDLTRCEMIQQSVVNSGFNSTVHVTCDTDHAYISSDTYPTHNLMNGITGTNEQIPVPATNYAAPIKLLPQRASKLTTMDAALGVAVNGVPIYDYSSAGELDVYNYDPSKDTLVTGQLDNCGGHAGRGDDYHYHTAPTCMMNSIVGITDQTIIGWAYDGYPLYGHNNPDGSVISSGTLDVCNGQNDEIYGYRYHTSIQPPYIFQCLVGEINTNILPRVAPLSGPNSAIRANLTPPQGGVENLTHTISNTGSRTMSYTYNGQQYYVTYTPSSTQAYCYDFEQKTVSNGGMVERGTFCRAPQTRHTNQAEFD</sequence>
<dbReference type="PANTHER" id="PTHR30289">
    <property type="entry name" value="UNCHARACTERIZED PROTEIN YBCL-RELATED"/>
    <property type="match status" value="1"/>
</dbReference>
<dbReference type="RefSeq" id="WP_192507850.1">
    <property type="nucleotide sequence ID" value="NZ_AQGV01000012.1"/>
</dbReference>
<feature type="domain" description="BIG2" evidence="2">
    <location>
        <begin position="39"/>
        <end position="116"/>
    </location>
</feature>
<evidence type="ECO:0000259" key="2">
    <source>
        <dbReference type="SMART" id="SM00635"/>
    </source>
</evidence>
<dbReference type="InterPro" id="IPR008964">
    <property type="entry name" value="Invasin/intimin_cell_adhesion"/>
</dbReference>
<evidence type="ECO:0000313" key="3">
    <source>
        <dbReference type="EMBL" id="MBE0368594.1"/>
    </source>
</evidence>
<dbReference type="SUPFAM" id="SSF49777">
    <property type="entry name" value="PEBP-like"/>
    <property type="match status" value="1"/>
</dbReference>
<keyword evidence="4" id="KW-1185">Reference proteome</keyword>
<dbReference type="SMART" id="SM00635">
    <property type="entry name" value="BID_2"/>
    <property type="match status" value="6"/>
</dbReference>
<feature type="chain" id="PRO_5046619608" description="BIG2 domain-containing protein" evidence="1">
    <location>
        <begin position="29"/>
        <end position="1013"/>
    </location>
</feature>
<dbReference type="Pfam" id="PF01161">
    <property type="entry name" value="PBP"/>
    <property type="match status" value="1"/>
</dbReference>
<feature type="domain" description="BIG2" evidence="2">
    <location>
        <begin position="211"/>
        <end position="288"/>
    </location>
</feature>
<dbReference type="Proteomes" id="UP000615755">
    <property type="component" value="Unassembled WGS sequence"/>
</dbReference>
<name>A0ABR9EC75_9GAMM</name>
<dbReference type="InterPro" id="IPR036610">
    <property type="entry name" value="PEBP-like_sf"/>
</dbReference>
<dbReference type="CDD" id="cd00865">
    <property type="entry name" value="PEBP_bact_arch"/>
    <property type="match status" value="1"/>
</dbReference>
<feature type="domain" description="BIG2" evidence="2">
    <location>
        <begin position="297"/>
        <end position="374"/>
    </location>
</feature>
<reference evidence="3 4" key="1">
    <citation type="submission" date="2015-03" db="EMBL/GenBank/DDBJ databases">
        <title>Genome sequence of Pseudoalteromonas aurantia.</title>
        <authorList>
            <person name="Xie B.-B."/>
            <person name="Rong J.-C."/>
            <person name="Qin Q.-L."/>
            <person name="Zhang Y.-Z."/>
        </authorList>
    </citation>
    <scope>NUCLEOTIDE SEQUENCE [LARGE SCALE GENOMIC DNA]</scope>
    <source>
        <strain evidence="3 4">208</strain>
    </source>
</reference>
<dbReference type="InterPro" id="IPR003343">
    <property type="entry name" value="Big_2"/>
</dbReference>
<dbReference type="Pfam" id="PF02368">
    <property type="entry name" value="Big_2"/>
    <property type="match status" value="6"/>
</dbReference>
<dbReference type="InterPro" id="IPR008914">
    <property type="entry name" value="PEBP"/>
</dbReference>
<organism evidence="3 4">
    <name type="scientific">Pseudoalteromonas aurantia 208</name>
    <dbReference type="NCBI Taxonomy" id="1314867"/>
    <lineage>
        <taxon>Bacteria</taxon>
        <taxon>Pseudomonadati</taxon>
        <taxon>Pseudomonadota</taxon>
        <taxon>Gammaproteobacteria</taxon>
        <taxon>Alteromonadales</taxon>
        <taxon>Pseudoalteromonadaceae</taxon>
        <taxon>Pseudoalteromonas</taxon>
    </lineage>
</organism>